<organism evidence="10">
    <name type="scientific">Embleya scabrispora</name>
    <dbReference type="NCBI Taxonomy" id="159449"/>
    <lineage>
        <taxon>Bacteria</taxon>
        <taxon>Bacillati</taxon>
        <taxon>Actinomycetota</taxon>
        <taxon>Actinomycetes</taxon>
        <taxon>Kitasatosporales</taxon>
        <taxon>Streptomycetaceae</taxon>
        <taxon>Embleya</taxon>
    </lineage>
</organism>
<reference evidence="10" key="1">
    <citation type="journal article" date="2015" name="ChemBioChem">
        <title>Genome Mining of the Hitachimycin Biosynthetic Gene Cluster: Involvement of a Phenylalanine-2,3-aminomutase in Biosynthesis.</title>
        <authorList>
            <person name="Kudo F."/>
            <person name="Kawamura K."/>
            <person name="Uchino A."/>
            <person name="Miyanaga A."/>
            <person name="Numakura M."/>
            <person name="Takayanagi R."/>
            <person name="Eguchi T."/>
        </authorList>
    </citation>
    <scope>NUCLEOTIDE SEQUENCE</scope>
    <source>
        <strain evidence="10">JCM 11712</strain>
    </source>
</reference>
<feature type="transmembrane region" description="Helical" evidence="8">
    <location>
        <begin position="282"/>
        <end position="307"/>
    </location>
</feature>
<feature type="transmembrane region" description="Helical" evidence="8">
    <location>
        <begin position="214"/>
        <end position="233"/>
    </location>
</feature>
<dbReference type="PRINTS" id="PR01036">
    <property type="entry name" value="TCRTETB"/>
</dbReference>
<gene>
    <name evidence="10" type="primary">hitT1</name>
</gene>
<evidence type="ECO:0000259" key="9">
    <source>
        <dbReference type="PROSITE" id="PS50850"/>
    </source>
</evidence>
<feature type="transmembrane region" description="Helical" evidence="8">
    <location>
        <begin position="179"/>
        <end position="202"/>
    </location>
</feature>
<feature type="transmembrane region" description="Helical" evidence="8">
    <location>
        <begin position="24"/>
        <end position="44"/>
    </location>
</feature>
<dbReference type="Gene3D" id="1.20.1720.10">
    <property type="entry name" value="Multidrug resistance protein D"/>
    <property type="match status" value="1"/>
</dbReference>
<protein>
    <submittedName>
        <fullName evidence="10">Putative MFS transporter</fullName>
    </submittedName>
</protein>
<feature type="transmembrane region" description="Helical" evidence="8">
    <location>
        <begin position="152"/>
        <end position="173"/>
    </location>
</feature>
<evidence type="ECO:0000256" key="4">
    <source>
        <dbReference type="ARBA" id="ARBA00022692"/>
    </source>
</evidence>
<keyword evidence="3" id="KW-1003">Cell membrane</keyword>
<dbReference type="SUPFAM" id="SSF103473">
    <property type="entry name" value="MFS general substrate transporter"/>
    <property type="match status" value="1"/>
</dbReference>
<keyword evidence="5 8" id="KW-1133">Transmembrane helix</keyword>
<dbReference type="GO" id="GO:0005886">
    <property type="term" value="C:plasma membrane"/>
    <property type="evidence" value="ECO:0007669"/>
    <property type="project" value="UniProtKB-SubCell"/>
</dbReference>
<dbReference type="PROSITE" id="PS50850">
    <property type="entry name" value="MFS"/>
    <property type="match status" value="1"/>
</dbReference>
<evidence type="ECO:0000256" key="6">
    <source>
        <dbReference type="ARBA" id="ARBA00023136"/>
    </source>
</evidence>
<keyword evidence="4 8" id="KW-0812">Transmembrane</keyword>
<dbReference type="CDD" id="cd17321">
    <property type="entry name" value="MFS_MMR_MDR_like"/>
    <property type="match status" value="1"/>
</dbReference>
<dbReference type="PANTHER" id="PTHR42718">
    <property type="entry name" value="MAJOR FACILITATOR SUPERFAMILY MULTIDRUG TRANSPORTER MFSC"/>
    <property type="match status" value="1"/>
</dbReference>
<feature type="transmembrane region" description="Helical" evidence="8">
    <location>
        <begin position="319"/>
        <end position="341"/>
    </location>
</feature>
<feature type="transmembrane region" description="Helical" evidence="8">
    <location>
        <begin position="490"/>
        <end position="510"/>
    </location>
</feature>
<evidence type="ECO:0000256" key="7">
    <source>
        <dbReference type="ARBA" id="ARBA00023251"/>
    </source>
</evidence>
<evidence type="ECO:0000256" key="5">
    <source>
        <dbReference type="ARBA" id="ARBA00022989"/>
    </source>
</evidence>
<feature type="transmembrane region" description="Helical" evidence="8">
    <location>
        <begin position="372"/>
        <end position="398"/>
    </location>
</feature>
<proteinExistence type="predicted"/>
<keyword evidence="2" id="KW-0813">Transport</keyword>
<evidence type="ECO:0000256" key="3">
    <source>
        <dbReference type="ARBA" id="ARBA00022475"/>
    </source>
</evidence>
<dbReference type="EMBL" id="LC008143">
    <property type="protein sequence ID" value="BAR73016.1"/>
    <property type="molecule type" value="Genomic_DNA"/>
</dbReference>
<accession>A0A0F7R1E8</accession>
<dbReference type="GO" id="GO:0022857">
    <property type="term" value="F:transmembrane transporter activity"/>
    <property type="evidence" value="ECO:0007669"/>
    <property type="project" value="InterPro"/>
</dbReference>
<feature type="domain" description="Major facilitator superfamily (MFS) profile" evidence="9">
    <location>
        <begin position="26"/>
        <end position="512"/>
    </location>
</feature>
<keyword evidence="6 8" id="KW-0472">Membrane</keyword>
<feature type="transmembrane region" description="Helical" evidence="8">
    <location>
        <begin position="348"/>
        <end position="366"/>
    </location>
</feature>
<dbReference type="InterPro" id="IPR020846">
    <property type="entry name" value="MFS_dom"/>
</dbReference>
<feature type="transmembrane region" description="Helical" evidence="8">
    <location>
        <begin position="245"/>
        <end position="262"/>
    </location>
</feature>
<feature type="transmembrane region" description="Helical" evidence="8">
    <location>
        <begin position="119"/>
        <end position="140"/>
    </location>
</feature>
<dbReference type="PANTHER" id="PTHR42718:SF47">
    <property type="entry name" value="METHYL VIOLOGEN RESISTANCE PROTEIN SMVA"/>
    <property type="match status" value="1"/>
</dbReference>
<dbReference type="Pfam" id="PF07690">
    <property type="entry name" value="MFS_1"/>
    <property type="match status" value="1"/>
</dbReference>
<feature type="transmembrane region" description="Helical" evidence="8">
    <location>
        <begin position="419"/>
        <end position="436"/>
    </location>
</feature>
<evidence type="ECO:0000256" key="8">
    <source>
        <dbReference type="SAM" id="Phobius"/>
    </source>
</evidence>
<dbReference type="InterPro" id="IPR011701">
    <property type="entry name" value="MFS"/>
</dbReference>
<comment type="subcellular location">
    <subcellularLocation>
        <location evidence="1">Cell membrane</location>
        <topology evidence="1">Multi-pass membrane protein</topology>
    </subcellularLocation>
</comment>
<dbReference type="Gene3D" id="1.20.1250.20">
    <property type="entry name" value="MFS general substrate transporter like domains"/>
    <property type="match status" value="1"/>
</dbReference>
<evidence type="ECO:0000313" key="10">
    <source>
        <dbReference type="EMBL" id="BAR73016.1"/>
    </source>
</evidence>
<evidence type="ECO:0000256" key="2">
    <source>
        <dbReference type="ARBA" id="ARBA00022448"/>
    </source>
</evidence>
<keyword evidence="7" id="KW-0046">Antibiotic resistance</keyword>
<feature type="transmembrane region" description="Helical" evidence="8">
    <location>
        <begin position="64"/>
        <end position="85"/>
    </location>
</feature>
<feature type="transmembrane region" description="Helical" evidence="8">
    <location>
        <begin position="94"/>
        <end position="113"/>
    </location>
</feature>
<dbReference type="InterPro" id="IPR036259">
    <property type="entry name" value="MFS_trans_sf"/>
</dbReference>
<name>A0A0F7R1E8_9ACTN</name>
<dbReference type="AlphaFoldDB" id="A0A0F7R1E8"/>
<evidence type="ECO:0000256" key="1">
    <source>
        <dbReference type="ARBA" id="ARBA00004651"/>
    </source>
</evidence>
<dbReference type="GO" id="GO:0046677">
    <property type="term" value="P:response to antibiotic"/>
    <property type="evidence" value="ECO:0007669"/>
    <property type="project" value="UniProtKB-KW"/>
</dbReference>
<sequence>MTSPSDGSQATHINAPLMSSSRRWLALAVLCVAALVISVDLTVLQLAIPSLTKELDPTPTGSQILWIADIYGLAMAGLLITMGVVGDRIGRKKLLVLGSVGFAGASALIAWAPDANWLIAGRALLGVAGATIYPTTLSIIRSMFADPKERTIAVGIWTGMVSGGTALGPIIGGPLLDNFWWGSVFLINLPLMGIVFLGGLLLVPESRNPQPGRLDVPSVVLSAMGILGVVYAIQESVRDGLDEPRILIAGALGLIALALFIWRQTQVEHPIIEVSLFSNRAFSGAFTANTFTMFASVGSLLLVSQYLQFVHDWSPMKAALALLPPAVMGMFAAPFVGLLIPRLGQGRVVALGLGLLALAMFLYQLTDVDAGYSALLIPTLVHGVAAACIFACTVEIIINSAPKEKSGIASGIATTGGELGAAMGMAVIGTILNAGYRHTVDLPSGLSAKDASTAGDSVGGAIEVAANQPPAIAADLVSTGKDAFMDGMHYALLTNGVLLSVICVFTLITLRGLPRVFAHGDEETAVSAPEASGSAAHA</sequence>